<protein>
    <recommendedName>
        <fullName evidence="4">FRIGIDA-like protein</fullName>
    </recommendedName>
</protein>
<comment type="caution">
    <text evidence="6">The sequence shown here is derived from an EMBL/GenBank/DDBJ whole genome shotgun (WGS) entry which is preliminary data.</text>
</comment>
<proteinExistence type="inferred from homology"/>
<dbReference type="Pfam" id="PF07899">
    <property type="entry name" value="Frigida"/>
    <property type="match status" value="2"/>
</dbReference>
<feature type="region of interest" description="Disordered" evidence="5">
    <location>
        <begin position="192"/>
        <end position="243"/>
    </location>
</feature>
<dbReference type="InterPro" id="IPR012474">
    <property type="entry name" value="Frigida"/>
</dbReference>
<gene>
    <name evidence="6" type="ORF">NE237_024219</name>
</gene>
<keyword evidence="4" id="KW-0217">Developmental protein</keyword>
<dbReference type="EMBL" id="JAMYWD010000008">
    <property type="protein sequence ID" value="KAJ4964280.1"/>
    <property type="molecule type" value="Genomic_DNA"/>
</dbReference>
<organism evidence="6 7">
    <name type="scientific">Protea cynaroides</name>
    <dbReference type="NCBI Taxonomy" id="273540"/>
    <lineage>
        <taxon>Eukaryota</taxon>
        <taxon>Viridiplantae</taxon>
        <taxon>Streptophyta</taxon>
        <taxon>Embryophyta</taxon>
        <taxon>Tracheophyta</taxon>
        <taxon>Spermatophyta</taxon>
        <taxon>Magnoliopsida</taxon>
        <taxon>Proteales</taxon>
        <taxon>Proteaceae</taxon>
        <taxon>Protea</taxon>
    </lineage>
</organism>
<comment type="similarity">
    <text evidence="1 4">Belongs to the Frigida family.</text>
</comment>
<keyword evidence="7" id="KW-1185">Reference proteome</keyword>
<accession>A0A9Q0K6P3</accession>
<dbReference type="PANTHER" id="PTHR31791">
    <property type="entry name" value="FRIGIDA-LIKE PROTEIN 3-RELATED"/>
    <property type="match status" value="1"/>
</dbReference>
<evidence type="ECO:0000256" key="5">
    <source>
        <dbReference type="SAM" id="MobiDB-lite"/>
    </source>
</evidence>
<evidence type="ECO:0000313" key="7">
    <source>
        <dbReference type="Proteomes" id="UP001141806"/>
    </source>
</evidence>
<evidence type="ECO:0000256" key="1">
    <source>
        <dbReference type="ARBA" id="ARBA00008956"/>
    </source>
</evidence>
<evidence type="ECO:0000256" key="4">
    <source>
        <dbReference type="RuleBase" id="RU364012"/>
    </source>
</evidence>
<dbReference type="GO" id="GO:0009908">
    <property type="term" value="P:flower development"/>
    <property type="evidence" value="ECO:0007669"/>
    <property type="project" value="UniProtKB-KW"/>
</dbReference>
<name>A0A9Q0K6P3_9MAGN</name>
<sequence length="603" mass="66402">MGVESTNVAMAVIKVEPTALATEDAEPVMGVESSNIAMAVIKVEPTTLATEDAEPVMEVESTNVAMEDAEPVVGVESTTVAMEVAEPVIGVSTTAMVEQLGKAFVEFETYKDSSEDTVQWMEIEEYFHNLEELLKKRSDELGEKEKEFEEKQSQTHTLLSEREAIVAAKEQALLDRVQEIKDAAAAAIAEAREKYKPPSPEAVDVEDNSENKVSSSFDGDSNAPLPALEEKSPHKSGENADGVAVEVKPRPELTQFCEQMDAKGLLNYVMENRKNLAAIREEISVALTSATEPAHLVLNSLEGFYPPDQTTHQSNKKDAALQGMRRSCVMLMEAVAPLFVGVEPGADHPLSPEIKQLAKAIADDWKPKLASVDVDAANGNSLEAEAFLQLLATFRIASEFDDEELCKLVLAVARRRQAPELCRSLGLTHKMPGWCSVKLTIMNDGNAQELAALRAVIRCIEEYKLEAEYPLVPLQKRVAQLERSKTDKRRMGEMAKYQHPKRARANGGYFGPRMPVAAVDRQPPVFNERGAYMGGPERYPHAGPTAYNYQVPSQGAYTQQTNAQRPYYYPQDERATTNTYNAAPSNYGAYMGSGLQSSHQTYM</sequence>
<dbReference type="Proteomes" id="UP001141806">
    <property type="component" value="Unassembled WGS sequence"/>
</dbReference>
<keyword evidence="2 4" id="KW-0221">Differentiation</keyword>
<dbReference type="AlphaFoldDB" id="A0A9Q0K6P3"/>
<dbReference type="GO" id="GO:0030154">
    <property type="term" value="P:cell differentiation"/>
    <property type="evidence" value="ECO:0007669"/>
    <property type="project" value="UniProtKB-KW"/>
</dbReference>
<evidence type="ECO:0000256" key="3">
    <source>
        <dbReference type="ARBA" id="ARBA00023089"/>
    </source>
</evidence>
<reference evidence="6" key="1">
    <citation type="journal article" date="2023" name="Plant J.">
        <title>The genome of the king protea, Protea cynaroides.</title>
        <authorList>
            <person name="Chang J."/>
            <person name="Duong T.A."/>
            <person name="Schoeman C."/>
            <person name="Ma X."/>
            <person name="Roodt D."/>
            <person name="Barker N."/>
            <person name="Li Z."/>
            <person name="Van de Peer Y."/>
            <person name="Mizrachi E."/>
        </authorList>
    </citation>
    <scope>NUCLEOTIDE SEQUENCE</scope>
    <source>
        <tissue evidence="6">Young leaves</tissue>
    </source>
</reference>
<evidence type="ECO:0000313" key="6">
    <source>
        <dbReference type="EMBL" id="KAJ4964280.1"/>
    </source>
</evidence>
<dbReference type="PANTHER" id="PTHR31791:SF41">
    <property type="entry name" value="FRIGIDA-LIKE PROTEIN"/>
    <property type="match status" value="1"/>
</dbReference>
<keyword evidence="3 4" id="KW-0287">Flowering</keyword>
<feature type="compositionally biased region" description="Basic and acidic residues" evidence="5">
    <location>
        <begin position="228"/>
        <end position="238"/>
    </location>
</feature>
<evidence type="ECO:0000256" key="2">
    <source>
        <dbReference type="ARBA" id="ARBA00022782"/>
    </source>
</evidence>
<dbReference type="OrthoDB" id="1930990at2759"/>